<dbReference type="AlphaFoldDB" id="A0A0F9KTK6"/>
<gene>
    <name evidence="2" type="ORF">LCGC14_1363150</name>
</gene>
<dbReference type="PANTHER" id="PTHR38600:SF1">
    <property type="entry name" value="TRANSCRIPTIONAL REGULATORY PROTEIN"/>
    <property type="match status" value="1"/>
</dbReference>
<feature type="domain" description="HTH arsR-type" evidence="1">
    <location>
        <begin position="33"/>
        <end position="77"/>
    </location>
</feature>
<accession>A0A0F9KTK6</accession>
<evidence type="ECO:0000259" key="1">
    <source>
        <dbReference type="Pfam" id="PF01022"/>
    </source>
</evidence>
<dbReference type="PANTHER" id="PTHR38600">
    <property type="entry name" value="TRANSCRIPTIONAL REGULATORY PROTEIN"/>
    <property type="match status" value="1"/>
</dbReference>
<organism evidence="2">
    <name type="scientific">marine sediment metagenome</name>
    <dbReference type="NCBI Taxonomy" id="412755"/>
    <lineage>
        <taxon>unclassified sequences</taxon>
        <taxon>metagenomes</taxon>
        <taxon>ecological metagenomes</taxon>
    </lineage>
</organism>
<protein>
    <recommendedName>
        <fullName evidence="1">HTH arsR-type domain-containing protein</fullName>
    </recommendedName>
</protein>
<dbReference type="Pfam" id="PF01022">
    <property type="entry name" value="HTH_5"/>
    <property type="match status" value="1"/>
</dbReference>
<proteinExistence type="predicted"/>
<dbReference type="EMBL" id="LAZR01008539">
    <property type="protein sequence ID" value="KKM78126.1"/>
    <property type="molecule type" value="Genomic_DNA"/>
</dbReference>
<dbReference type="Gene3D" id="1.10.10.10">
    <property type="entry name" value="Winged helix-like DNA-binding domain superfamily/Winged helix DNA-binding domain"/>
    <property type="match status" value="1"/>
</dbReference>
<dbReference type="GO" id="GO:0003700">
    <property type="term" value="F:DNA-binding transcription factor activity"/>
    <property type="evidence" value="ECO:0007669"/>
    <property type="project" value="InterPro"/>
</dbReference>
<name>A0A0F9KTK6_9ZZZZ</name>
<sequence length="123" mass="14035">MKAITIKTLETKTHPETKKLFWFVFVATRGGMNRIKIISHLRNIPSNTHQLANSLGLDYKLVQHHMKNLEQNNLVTKVGSNYGATYFPSILFEDGEAIFDEIIVKLNKVSDKNNGGKHNENRI</sequence>
<dbReference type="InterPro" id="IPR011991">
    <property type="entry name" value="ArsR-like_HTH"/>
</dbReference>
<dbReference type="InterPro" id="IPR036390">
    <property type="entry name" value="WH_DNA-bd_sf"/>
</dbReference>
<dbReference type="InterPro" id="IPR001845">
    <property type="entry name" value="HTH_ArsR_DNA-bd_dom"/>
</dbReference>
<evidence type="ECO:0000313" key="2">
    <source>
        <dbReference type="EMBL" id="KKM78126.1"/>
    </source>
</evidence>
<reference evidence="2" key="1">
    <citation type="journal article" date="2015" name="Nature">
        <title>Complex archaea that bridge the gap between prokaryotes and eukaryotes.</title>
        <authorList>
            <person name="Spang A."/>
            <person name="Saw J.H."/>
            <person name="Jorgensen S.L."/>
            <person name="Zaremba-Niedzwiedzka K."/>
            <person name="Martijn J."/>
            <person name="Lind A.E."/>
            <person name="van Eijk R."/>
            <person name="Schleper C."/>
            <person name="Guy L."/>
            <person name="Ettema T.J."/>
        </authorList>
    </citation>
    <scope>NUCLEOTIDE SEQUENCE</scope>
</reference>
<dbReference type="SUPFAM" id="SSF46785">
    <property type="entry name" value="Winged helix' DNA-binding domain"/>
    <property type="match status" value="1"/>
</dbReference>
<dbReference type="InterPro" id="IPR036388">
    <property type="entry name" value="WH-like_DNA-bd_sf"/>
</dbReference>
<dbReference type="CDD" id="cd00090">
    <property type="entry name" value="HTH_ARSR"/>
    <property type="match status" value="1"/>
</dbReference>
<comment type="caution">
    <text evidence="2">The sequence shown here is derived from an EMBL/GenBank/DDBJ whole genome shotgun (WGS) entry which is preliminary data.</text>
</comment>